<reference evidence="2" key="1">
    <citation type="submission" date="2023-03" db="EMBL/GenBank/DDBJ databases">
        <title>Massive genome expansion in bonnet fungi (Mycena s.s.) driven by repeated elements and novel gene families across ecological guilds.</title>
        <authorList>
            <consortium name="Lawrence Berkeley National Laboratory"/>
            <person name="Harder C.B."/>
            <person name="Miyauchi S."/>
            <person name="Viragh M."/>
            <person name="Kuo A."/>
            <person name="Thoen E."/>
            <person name="Andreopoulos B."/>
            <person name="Lu D."/>
            <person name="Skrede I."/>
            <person name="Drula E."/>
            <person name="Henrissat B."/>
            <person name="Morin E."/>
            <person name="Kohler A."/>
            <person name="Barry K."/>
            <person name="LaButti K."/>
            <person name="Morin E."/>
            <person name="Salamov A."/>
            <person name="Lipzen A."/>
            <person name="Mereny Z."/>
            <person name="Hegedus B."/>
            <person name="Baldrian P."/>
            <person name="Stursova M."/>
            <person name="Weitz H."/>
            <person name="Taylor A."/>
            <person name="Grigoriev I.V."/>
            <person name="Nagy L.G."/>
            <person name="Martin F."/>
            <person name="Kauserud H."/>
        </authorList>
    </citation>
    <scope>NUCLEOTIDE SEQUENCE</scope>
    <source>
        <strain evidence="2">9144</strain>
    </source>
</reference>
<keyword evidence="3" id="KW-1185">Reference proteome</keyword>
<sequence length="1030" mass="115562">MVSIRCEGCGKSFSKSGHKNHISKTTKKKNAACRAVYERAREAAARESARASAIDGAEPTIDDSDGDVRMRDQFGDLEGVGEPAEGHFAGDYFGAPVDYSAGDFGWDDDRLEDGDVAGNEGGTGGEEDEEDEVDRVQAGVDAALENGYEPERLLLHDPPADESQSTPSASTSSPATRKSIEDRFHGKPVVVRFPSDVAGTSIQSERGKTSEEDYRANLATDSADNPYWPFTSKMDWEVGEWAKMRGAGSTAFTDLLKIEGVRDKLGLSYGTSAQLNAIIDKQLPGRPAFERSEIVVDGEVFDLYSRNILECVRALYGDSNFAPYLCVLPERHYIDKDQTVRMYHNMNTGKWWWATQERVEAENPGATIVPIIVSSDKTQLTLFGNKTAYPVYLTIGNIPKEIRRKPSQRAHVLLGYLPTSKMKHITNKAARRRVLANVFHAAMKYILTPLEKAGVSGINMASGDGVVRRCHPIFATFVGDYPEQVLVSGIVSGECYSCEAKHNQLGEYRSFPLRDLNAVLAALELVNEEPSVYKKACAAAGIKPIYRPFWEDLPYTNIFRAITPDVLHQLYQGIIKHLISWVTVCCGEDEIDARCRRLPPNHNMRIFMKGITGLSRVTGREHDQISRFLLGIIIDIRLPNSLSPLRLYNAVRGILDFVYLAQYPMHTDETLRLMDEALGTFHENKQIFVDLGIRSDFNLPKLHNASHYSAFIQLFGTTDNTNTEYTERLHIDLAKDAYRSTNFKDEFPQMTLWLERKEKVVRHRKYIQWKLDGCPPPPPLANLHPGVVYERNLLMAKYPTLKAVRIQRLIKDYGAKSFRDALARFAIRHSQPTLSRAEVDARARHFNLPFNAVAVYHRIKFTTPDPYRAGDIVDSIVDSVHIEPARTGTSGPIHGRFDTVLINDGTGELTGVAGYRIAQVRVVFSLPRRAATSIFPPDISPPLYLAYVEWFSPFTSPEPAHQMYKVRRMLRGGERLAAIVPVSSIRRSVHLLPKFGPVAPKDWTSSNVLDRCPNFFVNNRSDRHIFTTLF</sequence>
<dbReference type="InterPro" id="IPR041078">
    <property type="entry name" value="Plavaka"/>
</dbReference>
<feature type="region of interest" description="Disordered" evidence="1">
    <location>
        <begin position="153"/>
        <end position="184"/>
    </location>
</feature>
<feature type="compositionally biased region" description="Acidic residues" evidence="1">
    <location>
        <begin position="105"/>
        <end position="115"/>
    </location>
</feature>
<evidence type="ECO:0000313" key="3">
    <source>
        <dbReference type="Proteomes" id="UP001219525"/>
    </source>
</evidence>
<dbReference type="Pfam" id="PF18759">
    <property type="entry name" value="Plavaka"/>
    <property type="match status" value="1"/>
</dbReference>
<dbReference type="Proteomes" id="UP001219525">
    <property type="component" value="Unassembled WGS sequence"/>
</dbReference>
<feature type="region of interest" description="Disordered" evidence="1">
    <location>
        <begin position="104"/>
        <end position="134"/>
    </location>
</feature>
<dbReference type="AlphaFoldDB" id="A0AAD6Y3N7"/>
<evidence type="ECO:0008006" key="4">
    <source>
        <dbReference type="Google" id="ProtNLM"/>
    </source>
</evidence>
<protein>
    <recommendedName>
        <fullName evidence="4">C2H2-type domain-containing protein</fullName>
    </recommendedName>
</protein>
<accession>A0AAD6Y3N7</accession>
<feature type="compositionally biased region" description="Low complexity" evidence="1">
    <location>
        <begin position="165"/>
        <end position="176"/>
    </location>
</feature>
<proteinExistence type="predicted"/>
<dbReference type="EMBL" id="JARJCW010000067">
    <property type="protein sequence ID" value="KAJ7199688.1"/>
    <property type="molecule type" value="Genomic_DNA"/>
</dbReference>
<gene>
    <name evidence="2" type="ORF">GGX14DRAFT_172853</name>
</gene>
<evidence type="ECO:0000256" key="1">
    <source>
        <dbReference type="SAM" id="MobiDB-lite"/>
    </source>
</evidence>
<feature type="region of interest" description="Disordered" evidence="1">
    <location>
        <begin position="44"/>
        <end position="68"/>
    </location>
</feature>
<name>A0AAD6Y3N7_9AGAR</name>
<organism evidence="2 3">
    <name type="scientific">Mycena pura</name>
    <dbReference type="NCBI Taxonomy" id="153505"/>
    <lineage>
        <taxon>Eukaryota</taxon>
        <taxon>Fungi</taxon>
        <taxon>Dikarya</taxon>
        <taxon>Basidiomycota</taxon>
        <taxon>Agaricomycotina</taxon>
        <taxon>Agaricomycetes</taxon>
        <taxon>Agaricomycetidae</taxon>
        <taxon>Agaricales</taxon>
        <taxon>Marasmiineae</taxon>
        <taxon>Mycenaceae</taxon>
        <taxon>Mycena</taxon>
    </lineage>
</organism>
<comment type="caution">
    <text evidence="2">The sequence shown here is derived from an EMBL/GenBank/DDBJ whole genome shotgun (WGS) entry which is preliminary data.</text>
</comment>
<evidence type="ECO:0000313" key="2">
    <source>
        <dbReference type="EMBL" id="KAJ7199688.1"/>
    </source>
</evidence>